<organism evidence="1 2">
    <name type="scientific">Mizuhopecten yessoensis</name>
    <name type="common">Japanese scallop</name>
    <name type="synonym">Patinopecten yessoensis</name>
    <dbReference type="NCBI Taxonomy" id="6573"/>
    <lineage>
        <taxon>Eukaryota</taxon>
        <taxon>Metazoa</taxon>
        <taxon>Spiralia</taxon>
        <taxon>Lophotrochozoa</taxon>
        <taxon>Mollusca</taxon>
        <taxon>Bivalvia</taxon>
        <taxon>Autobranchia</taxon>
        <taxon>Pteriomorphia</taxon>
        <taxon>Pectinida</taxon>
        <taxon>Pectinoidea</taxon>
        <taxon>Pectinidae</taxon>
        <taxon>Mizuhopecten</taxon>
    </lineage>
</organism>
<dbReference type="EMBL" id="NEDP02005522">
    <property type="protein sequence ID" value="OWF39535.1"/>
    <property type="molecule type" value="Genomic_DNA"/>
</dbReference>
<accession>A0A210PSS4</accession>
<evidence type="ECO:0000313" key="2">
    <source>
        <dbReference type="Proteomes" id="UP000242188"/>
    </source>
</evidence>
<comment type="caution">
    <text evidence="1">The sequence shown here is derived from an EMBL/GenBank/DDBJ whole genome shotgun (WGS) entry which is preliminary data.</text>
</comment>
<reference evidence="1 2" key="1">
    <citation type="journal article" date="2017" name="Nat. Ecol. Evol.">
        <title>Scallop genome provides insights into evolution of bilaterian karyotype and development.</title>
        <authorList>
            <person name="Wang S."/>
            <person name="Zhang J."/>
            <person name="Jiao W."/>
            <person name="Li J."/>
            <person name="Xun X."/>
            <person name="Sun Y."/>
            <person name="Guo X."/>
            <person name="Huan P."/>
            <person name="Dong B."/>
            <person name="Zhang L."/>
            <person name="Hu X."/>
            <person name="Sun X."/>
            <person name="Wang J."/>
            <person name="Zhao C."/>
            <person name="Wang Y."/>
            <person name="Wang D."/>
            <person name="Huang X."/>
            <person name="Wang R."/>
            <person name="Lv J."/>
            <person name="Li Y."/>
            <person name="Zhang Z."/>
            <person name="Liu B."/>
            <person name="Lu W."/>
            <person name="Hui Y."/>
            <person name="Liang J."/>
            <person name="Zhou Z."/>
            <person name="Hou R."/>
            <person name="Li X."/>
            <person name="Liu Y."/>
            <person name="Li H."/>
            <person name="Ning X."/>
            <person name="Lin Y."/>
            <person name="Zhao L."/>
            <person name="Xing Q."/>
            <person name="Dou J."/>
            <person name="Li Y."/>
            <person name="Mao J."/>
            <person name="Guo H."/>
            <person name="Dou H."/>
            <person name="Li T."/>
            <person name="Mu C."/>
            <person name="Jiang W."/>
            <person name="Fu Q."/>
            <person name="Fu X."/>
            <person name="Miao Y."/>
            <person name="Liu J."/>
            <person name="Yu Q."/>
            <person name="Li R."/>
            <person name="Liao H."/>
            <person name="Li X."/>
            <person name="Kong Y."/>
            <person name="Jiang Z."/>
            <person name="Chourrout D."/>
            <person name="Li R."/>
            <person name="Bao Z."/>
        </authorList>
    </citation>
    <scope>NUCLEOTIDE SEQUENCE [LARGE SCALE GENOMIC DNA]</scope>
    <source>
        <strain evidence="1 2">PY_sf001</strain>
    </source>
</reference>
<protein>
    <submittedName>
        <fullName evidence="1">Uncharacterized protein</fullName>
    </submittedName>
</protein>
<name>A0A210PSS4_MIZYE</name>
<sequence length="149" mass="17586">MYITAKERNNIKVMDFAELEDEEKENRRDIVRDICEEVNKKISGTISRDDLLAVHRIPGRDNTRARPLVVKFERKDVRNQVIRSRKELRGTMKLVDDVTRDNAGLINRLKSDSRIENAWYFNGRIFAGCDCVRKPIDLYDSVDEIFKRR</sequence>
<keyword evidence="2" id="KW-1185">Reference proteome</keyword>
<dbReference type="Gene3D" id="3.30.70.1820">
    <property type="entry name" value="L1 transposable element, RRM domain"/>
    <property type="match status" value="1"/>
</dbReference>
<proteinExistence type="predicted"/>
<gene>
    <name evidence="1" type="ORF">KP79_PYT23303</name>
</gene>
<dbReference type="Proteomes" id="UP000242188">
    <property type="component" value="Unassembled WGS sequence"/>
</dbReference>
<dbReference type="AlphaFoldDB" id="A0A210PSS4"/>
<evidence type="ECO:0000313" key="1">
    <source>
        <dbReference type="EMBL" id="OWF39535.1"/>
    </source>
</evidence>